<dbReference type="EMBL" id="PDKZ01000002">
    <property type="protein sequence ID" value="PHH39664.1"/>
    <property type="molecule type" value="Genomic_DNA"/>
</dbReference>
<comment type="caution">
    <text evidence="1">The sequence shown here is derived from an EMBL/GenBank/DDBJ whole genome shotgun (WGS) entry which is preliminary data.</text>
</comment>
<dbReference type="Proteomes" id="UP000222460">
    <property type="component" value="Unassembled WGS sequence"/>
</dbReference>
<name>A0A2C5W7K2_PSEPU</name>
<dbReference type="AlphaFoldDB" id="A0A2C5W7K2"/>
<sequence length="68" mass="7821">MRREFFGTSSKPIIQIGFFVPSQNPRKKGRWMKSLDHLIDKRDPAAQPFDVGLILCQPGLKMLAQIHE</sequence>
<evidence type="ECO:0000313" key="1">
    <source>
        <dbReference type="EMBL" id="PHH39664.1"/>
    </source>
</evidence>
<proteinExistence type="predicted"/>
<gene>
    <name evidence="1" type="ORF">CRX57_05560</name>
</gene>
<protein>
    <submittedName>
        <fullName evidence="1">Uncharacterized protein</fullName>
    </submittedName>
</protein>
<reference evidence="2" key="1">
    <citation type="submission" date="2017-10" db="EMBL/GenBank/DDBJ databases">
        <title>FDA dAtabase for Regulatory Grade micrObial Sequences (FDA-ARGOS): Supporting development and validation of Infectious Disease Dx tests.</title>
        <authorList>
            <person name="Goldberg B."/>
            <person name="Campos J."/>
            <person name="Tallon L."/>
            <person name="Sadzewicz L."/>
            <person name="Ott S."/>
            <person name="Zhao X."/>
            <person name="Nagaraj S."/>
            <person name="Vavikolanu K."/>
            <person name="Aluvathingal J."/>
            <person name="Nadendla S."/>
            <person name="Geyer C."/>
            <person name="Sichtig H."/>
        </authorList>
    </citation>
    <scope>NUCLEOTIDE SEQUENCE [LARGE SCALE GENOMIC DNA]</scope>
    <source>
        <strain evidence="2">FDAARGOS_376</strain>
    </source>
</reference>
<organism evidence="1 2">
    <name type="scientific">Pseudomonas putida</name>
    <name type="common">Arthrobacter siderocapsulatus</name>
    <dbReference type="NCBI Taxonomy" id="303"/>
    <lineage>
        <taxon>Bacteria</taxon>
        <taxon>Pseudomonadati</taxon>
        <taxon>Pseudomonadota</taxon>
        <taxon>Gammaproteobacteria</taxon>
        <taxon>Pseudomonadales</taxon>
        <taxon>Pseudomonadaceae</taxon>
        <taxon>Pseudomonas</taxon>
    </lineage>
</organism>
<evidence type="ECO:0000313" key="2">
    <source>
        <dbReference type="Proteomes" id="UP000222460"/>
    </source>
</evidence>
<accession>A0A2C5W7K2</accession>